<protein>
    <recommendedName>
        <fullName evidence="3">SPRY domain-containing protein</fullName>
    </recommendedName>
</protein>
<dbReference type="HOGENOM" id="CLU_030928_0_0_1"/>
<sequence>MTNHAAASAQPSVLYSAGSRAYSLALRSVHETKDHLLLICISLLDALDRLQERLHLPTALVKDIKRRLAKLVDRSRPLPWATRAQCEAVSDAIAESDMWNVAKPDEVQGLVHWLLAVTTSVNQLVCVGTRSVCRGILIVIMSLPGVSTACTLFFRIVQLVEDTLGWAAGADARDGAVVMDAMSGNGTLRSSPSSANYMGDPSLTAVVLEYREKECMVPMNINRRIQRVMHFQIPLRSFEATVRLPPGHFTANQRHHQNISTDVTTTRDSASYVSSASPRSIPVSPIARKRVQLAFSNFSDDVLYQARDRLRQERAATLTGERGLTIPRFNVHDCNEEIYLSCGKHCATKIASGMYRSVRATVSIPRNRYMYFEMTLKQQKSPFRMPGPSNRFMETSARGTAFGSGKQAAGGEPSVCIGLSTRAMPLYTLVGASQYSIGFYSVGHVLIGSERRSFVSVDLGYGYDTTVGVLVKVVDRAELEREGRVGADVGNDPALAGSSAYALVRFSVDGVALRDEAHNVMVFTLPFPSNSELFPTLTLHSQDVQVLSRLSAADIVALNVDDFELPAGDTTPEIWCLDGLQLGIPC</sequence>
<dbReference type="VEuPathDB" id="FungiDB:PYU1_G007699"/>
<dbReference type="EnsemblProtists" id="PYU1_T007715">
    <property type="protein sequence ID" value="PYU1_T007715"/>
    <property type="gene ID" value="PYU1_G007699"/>
</dbReference>
<dbReference type="Gene3D" id="2.60.120.920">
    <property type="match status" value="1"/>
</dbReference>
<evidence type="ECO:0008006" key="3">
    <source>
        <dbReference type="Google" id="ProtNLM"/>
    </source>
</evidence>
<dbReference type="Proteomes" id="UP000019132">
    <property type="component" value="Unassembled WGS sequence"/>
</dbReference>
<dbReference type="OMA" id="YFEMSIV"/>
<dbReference type="EMBL" id="GL376585">
    <property type="status" value="NOT_ANNOTATED_CDS"/>
    <property type="molecule type" value="Genomic_DNA"/>
</dbReference>
<dbReference type="AlphaFoldDB" id="K3WRX1"/>
<reference evidence="1" key="3">
    <citation type="submission" date="2015-02" db="UniProtKB">
        <authorList>
            <consortium name="EnsemblProtists"/>
        </authorList>
    </citation>
    <scope>IDENTIFICATION</scope>
    <source>
        <strain evidence="1">DAOM BR144</strain>
    </source>
</reference>
<evidence type="ECO:0000313" key="2">
    <source>
        <dbReference type="Proteomes" id="UP000019132"/>
    </source>
</evidence>
<dbReference type="InParanoid" id="K3WRX1"/>
<dbReference type="InterPro" id="IPR043136">
    <property type="entry name" value="B30.2/SPRY_sf"/>
</dbReference>
<proteinExistence type="predicted"/>
<reference evidence="2" key="1">
    <citation type="journal article" date="2010" name="Genome Biol.">
        <title>Genome sequence of the necrotrophic plant pathogen Pythium ultimum reveals original pathogenicity mechanisms and effector repertoire.</title>
        <authorList>
            <person name="Levesque C.A."/>
            <person name="Brouwer H."/>
            <person name="Cano L."/>
            <person name="Hamilton J.P."/>
            <person name="Holt C."/>
            <person name="Huitema E."/>
            <person name="Raffaele S."/>
            <person name="Robideau G.P."/>
            <person name="Thines M."/>
            <person name="Win J."/>
            <person name="Zerillo M.M."/>
            <person name="Beakes G.W."/>
            <person name="Boore J.L."/>
            <person name="Busam D."/>
            <person name="Dumas B."/>
            <person name="Ferriera S."/>
            <person name="Fuerstenberg S.I."/>
            <person name="Gachon C.M."/>
            <person name="Gaulin E."/>
            <person name="Govers F."/>
            <person name="Grenville-Briggs L."/>
            <person name="Horner N."/>
            <person name="Hostetler J."/>
            <person name="Jiang R.H."/>
            <person name="Johnson J."/>
            <person name="Krajaejun T."/>
            <person name="Lin H."/>
            <person name="Meijer H.J."/>
            <person name="Moore B."/>
            <person name="Morris P."/>
            <person name="Phuntmart V."/>
            <person name="Puiu D."/>
            <person name="Shetty J."/>
            <person name="Stajich J.E."/>
            <person name="Tripathy S."/>
            <person name="Wawra S."/>
            <person name="van West P."/>
            <person name="Whitty B.R."/>
            <person name="Coutinho P.M."/>
            <person name="Henrissat B."/>
            <person name="Martin F."/>
            <person name="Thomas P.D."/>
            <person name="Tyler B.M."/>
            <person name="De Vries R.P."/>
            <person name="Kamoun S."/>
            <person name="Yandell M."/>
            <person name="Tisserat N."/>
            <person name="Buell C.R."/>
        </authorList>
    </citation>
    <scope>NUCLEOTIDE SEQUENCE</scope>
    <source>
        <strain evidence="2">DAOM:BR144</strain>
    </source>
</reference>
<organism evidence="1 2">
    <name type="scientific">Globisporangium ultimum (strain ATCC 200006 / CBS 805.95 / DAOM BR144)</name>
    <name type="common">Pythium ultimum</name>
    <dbReference type="NCBI Taxonomy" id="431595"/>
    <lineage>
        <taxon>Eukaryota</taxon>
        <taxon>Sar</taxon>
        <taxon>Stramenopiles</taxon>
        <taxon>Oomycota</taxon>
        <taxon>Peronosporomycetes</taxon>
        <taxon>Pythiales</taxon>
        <taxon>Pythiaceae</taxon>
        <taxon>Globisporangium</taxon>
    </lineage>
</organism>
<name>K3WRX1_GLOUD</name>
<keyword evidence="2" id="KW-1185">Reference proteome</keyword>
<dbReference type="eggNOG" id="ENOG502S0VK">
    <property type="taxonomic scope" value="Eukaryota"/>
</dbReference>
<reference evidence="2" key="2">
    <citation type="submission" date="2010-04" db="EMBL/GenBank/DDBJ databases">
        <authorList>
            <person name="Buell R."/>
            <person name="Hamilton J."/>
            <person name="Hostetler J."/>
        </authorList>
    </citation>
    <scope>NUCLEOTIDE SEQUENCE [LARGE SCALE GENOMIC DNA]</scope>
    <source>
        <strain evidence="2">DAOM:BR144</strain>
    </source>
</reference>
<accession>K3WRX1</accession>
<evidence type="ECO:0000313" key="1">
    <source>
        <dbReference type="EnsemblProtists" id="PYU1_T007715"/>
    </source>
</evidence>